<evidence type="ECO:0000256" key="5">
    <source>
        <dbReference type="ARBA" id="ARBA00023163"/>
    </source>
</evidence>
<dbReference type="Gene3D" id="1.10.10.10">
    <property type="entry name" value="Winged helix-like DNA-binding domain superfamily/Winged helix DNA-binding domain"/>
    <property type="match status" value="1"/>
</dbReference>
<feature type="domain" description="OmpR/PhoB-type" evidence="9">
    <location>
        <begin position="124"/>
        <end position="222"/>
    </location>
</feature>
<evidence type="ECO:0000256" key="3">
    <source>
        <dbReference type="ARBA" id="ARBA00023015"/>
    </source>
</evidence>
<dbReference type="PROSITE" id="PS51755">
    <property type="entry name" value="OMPR_PHOB"/>
    <property type="match status" value="1"/>
</dbReference>
<organism evidence="10 11">
    <name type="scientific">PS1 clade bacterium</name>
    <dbReference type="NCBI Taxonomy" id="2175152"/>
    <lineage>
        <taxon>Bacteria</taxon>
        <taxon>Pseudomonadati</taxon>
        <taxon>Pseudomonadota</taxon>
        <taxon>Alphaproteobacteria</taxon>
        <taxon>PS1 clade</taxon>
    </lineage>
</organism>
<evidence type="ECO:0000259" key="9">
    <source>
        <dbReference type="PROSITE" id="PS51755"/>
    </source>
</evidence>
<dbReference type="FunFam" id="1.10.10.10:FF:000005">
    <property type="entry name" value="Two-component system response regulator"/>
    <property type="match status" value="1"/>
</dbReference>
<dbReference type="Proteomes" id="UP000785783">
    <property type="component" value="Unassembled WGS sequence"/>
</dbReference>
<dbReference type="PANTHER" id="PTHR48111">
    <property type="entry name" value="REGULATOR OF RPOS"/>
    <property type="match status" value="1"/>
</dbReference>
<dbReference type="Pfam" id="PF00072">
    <property type="entry name" value="Response_reg"/>
    <property type="match status" value="1"/>
</dbReference>
<dbReference type="PROSITE" id="PS50110">
    <property type="entry name" value="RESPONSE_REGULATORY"/>
    <property type="match status" value="1"/>
</dbReference>
<comment type="caution">
    <text evidence="10">The sequence shown here is derived from an EMBL/GenBank/DDBJ whole genome shotgun (WGS) entry which is preliminary data.</text>
</comment>
<dbReference type="SUPFAM" id="SSF52172">
    <property type="entry name" value="CheY-like"/>
    <property type="match status" value="1"/>
</dbReference>
<dbReference type="Gene3D" id="6.10.250.690">
    <property type="match status" value="1"/>
</dbReference>
<dbReference type="GO" id="GO:0000156">
    <property type="term" value="F:phosphorelay response regulator activity"/>
    <property type="evidence" value="ECO:0007669"/>
    <property type="project" value="TreeGrafter"/>
</dbReference>
<dbReference type="GO" id="GO:0032993">
    <property type="term" value="C:protein-DNA complex"/>
    <property type="evidence" value="ECO:0007669"/>
    <property type="project" value="TreeGrafter"/>
</dbReference>
<dbReference type="InterPro" id="IPR011006">
    <property type="entry name" value="CheY-like_superfamily"/>
</dbReference>
<dbReference type="InterPro" id="IPR036388">
    <property type="entry name" value="WH-like_DNA-bd_sf"/>
</dbReference>
<feature type="DNA-binding region" description="OmpR/PhoB-type" evidence="7">
    <location>
        <begin position="124"/>
        <end position="222"/>
    </location>
</feature>
<dbReference type="Gene3D" id="3.40.50.2300">
    <property type="match status" value="1"/>
</dbReference>
<dbReference type="InterPro" id="IPR001867">
    <property type="entry name" value="OmpR/PhoB-type_DNA-bd"/>
</dbReference>
<dbReference type="EMBL" id="JADHOK010000031">
    <property type="protein sequence ID" value="MBL6761720.1"/>
    <property type="molecule type" value="Genomic_DNA"/>
</dbReference>
<dbReference type="GO" id="GO:0006355">
    <property type="term" value="P:regulation of DNA-templated transcription"/>
    <property type="evidence" value="ECO:0007669"/>
    <property type="project" value="InterPro"/>
</dbReference>
<dbReference type="SMART" id="SM00862">
    <property type="entry name" value="Trans_reg_C"/>
    <property type="match status" value="1"/>
</dbReference>
<dbReference type="InterPro" id="IPR039420">
    <property type="entry name" value="WalR-like"/>
</dbReference>
<feature type="modified residue" description="4-aspartylphosphate" evidence="6">
    <location>
        <position position="51"/>
    </location>
</feature>
<dbReference type="PANTHER" id="PTHR48111:SF76">
    <property type="entry name" value="TWO-COMPONENT RESPONSE REGULATOR"/>
    <property type="match status" value="1"/>
</dbReference>
<keyword evidence="5" id="KW-0804">Transcription</keyword>
<evidence type="ECO:0000313" key="10">
    <source>
        <dbReference type="EMBL" id="MBL6761720.1"/>
    </source>
</evidence>
<name>A0A937HCX2_9PROT</name>
<feature type="domain" description="Response regulatory" evidence="8">
    <location>
        <begin position="2"/>
        <end position="116"/>
    </location>
</feature>
<protein>
    <submittedName>
        <fullName evidence="10">Response regulator transcription factor</fullName>
    </submittedName>
</protein>
<evidence type="ECO:0000313" key="11">
    <source>
        <dbReference type="Proteomes" id="UP000785783"/>
    </source>
</evidence>
<dbReference type="GO" id="GO:0005829">
    <property type="term" value="C:cytosol"/>
    <property type="evidence" value="ECO:0007669"/>
    <property type="project" value="TreeGrafter"/>
</dbReference>
<evidence type="ECO:0000256" key="6">
    <source>
        <dbReference type="PROSITE-ProRule" id="PRU00169"/>
    </source>
</evidence>
<accession>A0A937HCX2</accession>
<evidence type="ECO:0000259" key="8">
    <source>
        <dbReference type="PROSITE" id="PS50110"/>
    </source>
</evidence>
<proteinExistence type="predicted"/>
<reference evidence="10" key="1">
    <citation type="submission" date="2020-10" db="EMBL/GenBank/DDBJ databases">
        <title>Microbiome of the Black Sea water column analyzed by genome centric metagenomics.</title>
        <authorList>
            <person name="Cabello-Yeves P.J."/>
            <person name="Callieri C."/>
            <person name="Picazo A."/>
            <person name="Mehrshad M."/>
            <person name="Haro-Moreno J.M."/>
            <person name="Roda-Garcia J."/>
            <person name="Dzembekova N."/>
            <person name="Slabakova V."/>
            <person name="Slabakova N."/>
            <person name="Moncheva S."/>
            <person name="Rodriguez-Valera F."/>
        </authorList>
    </citation>
    <scope>NUCLEOTIDE SEQUENCE</scope>
    <source>
        <strain evidence="10">BS307-5m-G5</strain>
    </source>
</reference>
<keyword evidence="3" id="KW-0805">Transcription regulation</keyword>
<dbReference type="GO" id="GO:0000976">
    <property type="term" value="F:transcription cis-regulatory region binding"/>
    <property type="evidence" value="ECO:0007669"/>
    <property type="project" value="TreeGrafter"/>
</dbReference>
<dbReference type="InterPro" id="IPR001789">
    <property type="entry name" value="Sig_transdc_resp-reg_receiver"/>
</dbReference>
<evidence type="ECO:0000256" key="2">
    <source>
        <dbReference type="ARBA" id="ARBA00023012"/>
    </source>
</evidence>
<dbReference type="AlphaFoldDB" id="A0A937HCX2"/>
<keyword evidence="1 6" id="KW-0597">Phosphoprotein</keyword>
<keyword evidence="4 7" id="KW-0238">DNA-binding</keyword>
<evidence type="ECO:0000256" key="4">
    <source>
        <dbReference type="ARBA" id="ARBA00023125"/>
    </source>
</evidence>
<sequence length="224" mass="24594">MRLLLVEDDTKAAALLCDRFRAEGVDATHAADGASGLDAARAGTFDVLVVDRMLPQMSGTELVKTLRQEGDTTPVLFLSALGEVDDRVAGFDAGGDDYLTKPYAFAELQARVTALVRRSEGAATTHLQLADLQLDLLARQARRGDILLDLNNREFDLLAYLMGHQGQIVTRAMLLQNVWNYGLDTQTNVVDVHISRLRAKLDKDFDTPLLQTKRGQGFILEVAP</sequence>
<evidence type="ECO:0000256" key="7">
    <source>
        <dbReference type="PROSITE-ProRule" id="PRU01091"/>
    </source>
</evidence>
<gene>
    <name evidence="10" type="ORF">ISQ19_03380</name>
</gene>
<keyword evidence="2" id="KW-0902">Two-component regulatory system</keyword>
<evidence type="ECO:0000256" key="1">
    <source>
        <dbReference type="ARBA" id="ARBA00022553"/>
    </source>
</evidence>
<dbReference type="CDD" id="cd00383">
    <property type="entry name" value="trans_reg_C"/>
    <property type="match status" value="1"/>
</dbReference>
<dbReference type="SMART" id="SM00448">
    <property type="entry name" value="REC"/>
    <property type="match status" value="1"/>
</dbReference>
<dbReference type="Pfam" id="PF00486">
    <property type="entry name" value="Trans_reg_C"/>
    <property type="match status" value="1"/>
</dbReference>